<reference evidence="1 2" key="1">
    <citation type="journal article" date="2017" name="Front. Genet.">
        <title>Draft sequencing of the heterozygous diploid genome of Satsuma (Citrus unshiu Marc.) using a hybrid assembly approach.</title>
        <authorList>
            <person name="Shimizu T."/>
            <person name="Tanizawa Y."/>
            <person name="Mochizuki T."/>
            <person name="Nagasaki H."/>
            <person name="Yoshioka T."/>
            <person name="Toyoda A."/>
            <person name="Fujiyama A."/>
            <person name="Kaminuma E."/>
            <person name="Nakamura Y."/>
        </authorList>
    </citation>
    <scope>NUCLEOTIDE SEQUENCE [LARGE SCALE GENOMIC DNA]</scope>
    <source>
        <strain evidence="2">cv. Miyagawa wase</strain>
    </source>
</reference>
<dbReference type="EMBL" id="BDQV01000261">
    <property type="protein sequence ID" value="GAY61186.1"/>
    <property type="molecule type" value="Genomic_DNA"/>
</dbReference>
<organism evidence="1 2">
    <name type="scientific">Citrus unshiu</name>
    <name type="common">Satsuma mandarin</name>
    <name type="synonym">Citrus nobilis var. unshiu</name>
    <dbReference type="NCBI Taxonomy" id="55188"/>
    <lineage>
        <taxon>Eukaryota</taxon>
        <taxon>Viridiplantae</taxon>
        <taxon>Streptophyta</taxon>
        <taxon>Embryophyta</taxon>
        <taxon>Tracheophyta</taxon>
        <taxon>Spermatophyta</taxon>
        <taxon>Magnoliopsida</taxon>
        <taxon>eudicotyledons</taxon>
        <taxon>Gunneridae</taxon>
        <taxon>Pentapetalae</taxon>
        <taxon>rosids</taxon>
        <taxon>malvids</taxon>
        <taxon>Sapindales</taxon>
        <taxon>Rutaceae</taxon>
        <taxon>Aurantioideae</taxon>
        <taxon>Citrus</taxon>
    </lineage>
</organism>
<keyword evidence="2" id="KW-1185">Reference proteome</keyword>
<evidence type="ECO:0000313" key="1">
    <source>
        <dbReference type="EMBL" id="GAY61186.1"/>
    </source>
</evidence>
<sequence>MVGTIVCEVKMMFDIWEWRRPPHHHPVPLLHELEEPRVTYTCGEIFSPPIVFGQACMTQCKCITISLSWEQTTNCNFTNRKFVLTRKVHLCMCPALPLVHINQSPSSQQIQRLRYTSSHRSGSKF</sequence>
<dbReference type="AlphaFoldDB" id="A0A2H5Q964"/>
<comment type="caution">
    <text evidence="1">The sequence shown here is derived from an EMBL/GenBank/DDBJ whole genome shotgun (WGS) entry which is preliminary data.</text>
</comment>
<dbReference type="Proteomes" id="UP000236630">
    <property type="component" value="Unassembled WGS sequence"/>
</dbReference>
<name>A0A2H5Q964_CITUN</name>
<gene>
    <name evidence="1" type="ORF">CUMW_207890</name>
</gene>
<protein>
    <submittedName>
        <fullName evidence="1">Uncharacterized protein</fullName>
    </submittedName>
</protein>
<accession>A0A2H5Q964</accession>
<proteinExistence type="predicted"/>
<evidence type="ECO:0000313" key="2">
    <source>
        <dbReference type="Proteomes" id="UP000236630"/>
    </source>
</evidence>